<keyword evidence="1" id="KW-1133">Transmembrane helix</keyword>
<keyword evidence="1" id="KW-0472">Membrane</keyword>
<dbReference type="Proteomes" id="UP000067625">
    <property type="component" value="Chromosome"/>
</dbReference>
<evidence type="ECO:0008006" key="4">
    <source>
        <dbReference type="Google" id="ProtNLM"/>
    </source>
</evidence>
<evidence type="ECO:0000256" key="1">
    <source>
        <dbReference type="SAM" id="Phobius"/>
    </source>
</evidence>
<sequence>MDKKIVWIIAKKDIKSILAIKQIWLPMVILPAVLCVLMPSVVVYLLQTDKFSAVNGLGQMLKLIGQIPGEAGETVRSLDNQESQVIYLFVNYMLPSLFLLVPVITSMLIAANSFVGEKEKRTLESLLFSPIAIKDLFIGKMLAAFLPAITLSLGGFLLSAIGINLLTYRQFNGTLFLTVNWLMFVLLIVPSITILTILFNILISARVKGFQEAQQLGGIIVLPVIGLMLSQVSGLFFFSPIIILIIALLIIAGSAVLLWRIAKMNERHILFEKQVH</sequence>
<feature type="transmembrane region" description="Helical" evidence="1">
    <location>
        <begin position="23"/>
        <end position="46"/>
    </location>
</feature>
<dbReference type="RefSeq" id="WP_053604637.1">
    <property type="nucleotide sequence ID" value="NZ_CP012600.1"/>
</dbReference>
<gene>
    <name evidence="2" type="ORF">AM592_15440</name>
</gene>
<dbReference type="STRING" id="1441095.AM592_15440"/>
<evidence type="ECO:0000313" key="2">
    <source>
        <dbReference type="EMBL" id="ALC82825.1"/>
    </source>
</evidence>
<feature type="transmembrane region" description="Helical" evidence="1">
    <location>
        <begin position="181"/>
        <end position="203"/>
    </location>
</feature>
<keyword evidence="1" id="KW-0812">Transmembrane</keyword>
<dbReference type="GO" id="GO:0140359">
    <property type="term" value="F:ABC-type transporter activity"/>
    <property type="evidence" value="ECO:0007669"/>
    <property type="project" value="InterPro"/>
</dbReference>
<keyword evidence="3" id="KW-1185">Reference proteome</keyword>
<dbReference type="GO" id="GO:0005886">
    <property type="term" value="C:plasma membrane"/>
    <property type="evidence" value="ECO:0007669"/>
    <property type="project" value="UniProtKB-SubCell"/>
</dbReference>
<name>A0A0M4FZ80_9BACI</name>
<reference evidence="3" key="1">
    <citation type="submission" date="2015-08" db="EMBL/GenBank/DDBJ databases">
        <title>Genome sequencing project for genomic taxonomy and phylogenomics of Bacillus-like bacteria.</title>
        <authorList>
            <person name="Liu B."/>
            <person name="Wang J."/>
            <person name="Zhu Y."/>
            <person name="Liu G."/>
            <person name="Chen Q."/>
            <person name="Chen Z."/>
            <person name="Lan J."/>
            <person name="Che J."/>
            <person name="Ge C."/>
            <person name="Shi H."/>
            <person name="Pan Z."/>
            <person name="Liu X."/>
        </authorList>
    </citation>
    <scope>NUCLEOTIDE SEQUENCE [LARGE SCALE GENOMIC DNA]</scope>
    <source>
        <strain evidence="3">FJAT-4402</strain>
    </source>
</reference>
<dbReference type="AlphaFoldDB" id="A0A0M4FZ80"/>
<feature type="transmembrane region" description="Helical" evidence="1">
    <location>
        <begin position="215"/>
        <end position="232"/>
    </location>
</feature>
<dbReference type="PATRIC" id="fig|1441095.3.peg.3405"/>
<dbReference type="EMBL" id="CP012600">
    <property type="protein sequence ID" value="ALC82825.1"/>
    <property type="molecule type" value="Genomic_DNA"/>
</dbReference>
<protein>
    <recommendedName>
        <fullName evidence="4">ABC transporter permease</fullName>
    </recommendedName>
</protein>
<dbReference type="PANTHER" id="PTHR43471">
    <property type="entry name" value="ABC TRANSPORTER PERMEASE"/>
    <property type="match status" value="1"/>
</dbReference>
<feature type="transmembrane region" description="Helical" evidence="1">
    <location>
        <begin position="238"/>
        <end position="259"/>
    </location>
</feature>
<dbReference type="OrthoDB" id="72437at2"/>
<dbReference type="PANTHER" id="PTHR43471:SF3">
    <property type="entry name" value="ABC TRANSPORTER PERMEASE PROTEIN NATB"/>
    <property type="match status" value="1"/>
</dbReference>
<proteinExistence type="predicted"/>
<dbReference type="Pfam" id="PF12679">
    <property type="entry name" value="ABC2_membrane_2"/>
    <property type="match status" value="1"/>
</dbReference>
<organism evidence="2 3">
    <name type="scientific">Bacillus gobiensis</name>
    <dbReference type="NCBI Taxonomy" id="1441095"/>
    <lineage>
        <taxon>Bacteria</taxon>
        <taxon>Bacillati</taxon>
        <taxon>Bacillota</taxon>
        <taxon>Bacilli</taxon>
        <taxon>Bacillales</taxon>
        <taxon>Bacillaceae</taxon>
        <taxon>Bacillus</taxon>
    </lineage>
</organism>
<feature type="transmembrane region" description="Helical" evidence="1">
    <location>
        <begin position="136"/>
        <end position="161"/>
    </location>
</feature>
<feature type="transmembrane region" description="Helical" evidence="1">
    <location>
        <begin position="92"/>
        <end position="115"/>
    </location>
</feature>
<accession>A0A0M4FZ80</accession>
<evidence type="ECO:0000313" key="3">
    <source>
        <dbReference type="Proteomes" id="UP000067625"/>
    </source>
</evidence>
<reference evidence="2 3" key="2">
    <citation type="journal article" date="2016" name="Int. J. Syst. Evol. Microbiol.">
        <title>Bacillus gobiensis sp. nov., isolated from a soil sample.</title>
        <authorList>
            <person name="Liu B."/>
            <person name="Liu G.H."/>
            <person name="Cetin S."/>
            <person name="Schumann P."/>
            <person name="Pan Z.Z."/>
            <person name="Chen Q.Q."/>
        </authorList>
    </citation>
    <scope>NUCLEOTIDE SEQUENCE [LARGE SCALE GENOMIC DNA]</scope>
    <source>
        <strain evidence="2 3">FJAT-4402</strain>
    </source>
</reference>